<dbReference type="EMBL" id="BMJC01000005">
    <property type="protein sequence ID" value="GGB17460.1"/>
    <property type="molecule type" value="Genomic_DNA"/>
</dbReference>
<proteinExistence type="predicted"/>
<dbReference type="InterPro" id="IPR035163">
    <property type="entry name" value="Pom"/>
</dbReference>
<evidence type="ECO:0000259" key="1">
    <source>
        <dbReference type="Pfam" id="PF17251"/>
    </source>
</evidence>
<dbReference type="GO" id="GO:0004190">
    <property type="term" value="F:aspartic-type endopeptidase activity"/>
    <property type="evidence" value="ECO:0007669"/>
    <property type="project" value="InterPro"/>
</dbReference>
<dbReference type="InterPro" id="IPR053724">
    <property type="entry name" value="OMP_A26_sf"/>
</dbReference>
<reference evidence="2" key="1">
    <citation type="journal article" date="2014" name="Int. J. Syst. Evol. Microbiol.">
        <title>Complete genome sequence of Corynebacterium casei LMG S-19264T (=DSM 44701T), isolated from a smear-ripened cheese.</title>
        <authorList>
            <consortium name="US DOE Joint Genome Institute (JGI-PGF)"/>
            <person name="Walter F."/>
            <person name="Albersmeier A."/>
            <person name="Kalinowski J."/>
            <person name="Ruckert C."/>
        </authorList>
    </citation>
    <scope>NUCLEOTIDE SEQUENCE</scope>
    <source>
        <strain evidence="2">CGMCC 1.15448</strain>
    </source>
</reference>
<dbReference type="Gene3D" id="2.40.128.90">
    <property type="entry name" value="OMPT-like"/>
    <property type="match status" value="1"/>
</dbReference>
<reference evidence="2" key="2">
    <citation type="submission" date="2020-09" db="EMBL/GenBank/DDBJ databases">
        <authorList>
            <person name="Sun Q."/>
            <person name="Zhou Y."/>
        </authorList>
    </citation>
    <scope>NUCLEOTIDE SEQUENCE</scope>
    <source>
        <strain evidence="2">CGMCC 1.15448</strain>
    </source>
</reference>
<protein>
    <recommendedName>
        <fullName evidence="1">Protochlamydia outer membrane protein domain-containing protein</fullName>
    </recommendedName>
</protein>
<gene>
    <name evidence="2" type="ORF">GCM10011511_46560</name>
</gene>
<dbReference type="AlphaFoldDB" id="A0A8J2XVL9"/>
<feature type="domain" description="Protochlamydia outer membrane protein" evidence="1">
    <location>
        <begin position="18"/>
        <end position="270"/>
    </location>
</feature>
<dbReference type="SUPFAM" id="SSF69917">
    <property type="entry name" value="OMPT-like"/>
    <property type="match status" value="1"/>
</dbReference>
<accession>A0A8J2XVL9</accession>
<organism evidence="2 3">
    <name type="scientific">Puia dinghuensis</name>
    <dbReference type="NCBI Taxonomy" id="1792502"/>
    <lineage>
        <taxon>Bacteria</taxon>
        <taxon>Pseudomonadati</taxon>
        <taxon>Bacteroidota</taxon>
        <taxon>Chitinophagia</taxon>
        <taxon>Chitinophagales</taxon>
        <taxon>Chitinophagaceae</taxon>
        <taxon>Puia</taxon>
    </lineage>
</organism>
<dbReference type="InterPro" id="IPR020080">
    <property type="entry name" value="OM_adhesin/peptidase_omptin"/>
</dbReference>
<sequence>MLLTGQWASGQGVEAVVTGGYHQENLRWSIAGNSAGTNPNIYSELKWRHVGGLAVDAALRYGMGRRWVFFAEGSRVFTSTGRVSDMDYAGNNRTFPLYNQNFNGGNGYSYAFAAGAGYRLWTSGRWRFTPYVGYGVSGQHLTITDPGGLYDFLNSSYQTSWYGPLVRGVVSWTPGGKWEVSGVITYHQVNYRADADWNLISAFSHPLSFRHTADGYGVEGELGVQYRAGRWLTVLLAAKGFTWATGKGIDELYHPDSPSQQTQLNEAALSGFGLRAGVKCRF</sequence>
<comment type="caution">
    <text evidence="2">The sequence shown here is derived from an EMBL/GenBank/DDBJ whole genome shotgun (WGS) entry which is preliminary data.</text>
</comment>
<dbReference type="Pfam" id="PF17251">
    <property type="entry name" value="Pom"/>
    <property type="match status" value="1"/>
</dbReference>
<keyword evidence="3" id="KW-1185">Reference proteome</keyword>
<dbReference type="Proteomes" id="UP000607559">
    <property type="component" value="Unassembled WGS sequence"/>
</dbReference>
<evidence type="ECO:0000313" key="2">
    <source>
        <dbReference type="EMBL" id="GGB17460.1"/>
    </source>
</evidence>
<evidence type="ECO:0000313" key="3">
    <source>
        <dbReference type="Proteomes" id="UP000607559"/>
    </source>
</evidence>
<name>A0A8J2XVL9_9BACT</name>